<protein>
    <recommendedName>
        <fullName evidence="2">DUF7908 domain-containing protein</fullName>
    </recommendedName>
</protein>
<comment type="caution">
    <text evidence="3">The sequence shown here is derived from an EMBL/GenBank/DDBJ whole genome shotgun (WGS) entry which is preliminary data.</text>
</comment>
<evidence type="ECO:0000256" key="1">
    <source>
        <dbReference type="SAM" id="MobiDB-lite"/>
    </source>
</evidence>
<evidence type="ECO:0000313" key="3">
    <source>
        <dbReference type="EMBL" id="KAK5081140.1"/>
    </source>
</evidence>
<dbReference type="InterPro" id="IPR057230">
    <property type="entry name" value="DUF7908"/>
</dbReference>
<feature type="domain" description="DUF7908" evidence="2">
    <location>
        <begin position="185"/>
        <end position="302"/>
    </location>
</feature>
<dbReference type="GO" id="GO:0006887">
    <property type="term" value="P:exocytosis"/>
    <property type="evidence" value="ECO:0007669"/>
    <property type="project" value="TreeGrafter"/>
</dbReference>
<feature type="compositionally biased region" description="Low complexity" evidence="1">
    <location>
        <begin position="517"/>
        <end position="557"/>
    </location>
</feature>
<keyword evidence="4" id="KW-1185">Reference proteome</keyword>
<feature type="region of interest" description="Disordered" evidence="1">
    <location>
        <begin position="1598"/>
        <end position="1621"/>
    </location>
</feature>
<feature type="domain" description="DUF7908" evidence="2">
    <location>
        <begin position="687"/>
        <end position="814"/>
    </location>
</feature>
<organism evidence="3 4">
    <name type="scientific">Lithohypha guttulata</name>
    <dbReference type="NCBI Taxonomy" id="1690604"/>
    <lineage>
        <taxon>Eukaryota</taxon>
        <taxon>Fungi</taxon>
        <taxon>Dikarya</taxon>
        <taxon>Ascomycota</taxon>
        <taxon>Pezizomycotina</taxon>
        <taxon>Eurotiomycetes</taxon>
        <taxon>Chaetothyriomycetidae</taxon>
        <taxon>Chaetothyriales</taxon>
        <taxon>Trichomeriaceae</taxon>
        <taxon>Lithohypha</taxon>
    </lineage>
</organism>
<proteinExistence type="predicted"/>
<feature type="region of interest" description="Disordered" evidence="1">
    <location>
        <begin position="1829"/>
        <end position="1865"/>
    </location>
</feature>
<feature type="compositionally biased region" description="Low complexity" evidence="1">
    <location>
        <begin position="393"/>
        <end position="419"/>
    </location>
</feature>
<feature type="compositionally biased region" description="Low complexity" evidence="1">
    <location>
        <begin position="312"/>
        <end position="352"/>
    </location>
</feature>
<feature type="region of interest" description="Disordered" evidence="1">
    <location>
        <begin position="158"/>
        <end position="181"/>
    </location>
</feature>
<feature type="region of interest" description="Disordered" evidence="1">
    <location>
        <begin position="312"/>
        <end position="419"/>
    </location>
</feature>
<feature type="region of interest" description="Disordered" evidence="1">
    <location>
        <begin position="101"/>
        <end position="145"/>
    </location>
</feature>
<feature type="compositionally biased region" description="Polar residues" evidence="1">
    <location>
        <begin position="446"/>
        <end position="465"/>
    </location>
</feature>
<name>A0AAN7Y8I8_9EURO</name>
<feature type="compositionally biased region" description="Low complexity" evidence="1">
    <location>
        <begin position="468"/>
        <end position="483"/>
    </location>
</feature>
<feature type="region of interest" description="Disordered" evidence="1">
    <location>
        <begin position="517"/>
        <end position="606"/>
    </location>
</feature>
<dbReference type="PANTHER" id="PTHR45716:SF1">
    <property type="entry name" value="SYNAPTOTAGMIN-LIKE PROTEIN 3"/>
    <property type="match status" value="1"/>
</dbReference>
<feature type="region of interest" description="Disordered" evidence="1">
    <location>
        <begin position="32"/>
        <end position="89"/>
    </location>
</feature>
<feature type="region of interest" description="Disordered" evidence="1">
    <location>
        <begin position="1"/>
        <end position="20"/>
    </location>
</feature>
<feature type="region of interest" description="Disordered" evidence="1">
    <location>
        <begin position="897"/>
        <end position="950"/>
    </location>
</feature>
<feature type="region of interest" description="Disordered" evidence="1">
    <location>
        <begin position="437"/>
        <end position="483"/>
    </location>
</feature>
<dbReference type="GO" id="GO:0042043">
    <property type="term" value="F:neurexin family protein binding"/>
    <property type="evidence" value="ECO:0007669"/>
    <property type="project" value="TreeGrafter"/>
</dbReference>
<evidence type="ECO:0000313" key="4">
    <source>
        <dbReference type="Proteomes" id="UP001309876"/>
    </source>
</evidence>
<gene>
    <name evidence="3" type="ORF">LTR05_007934</name>
</gene>
<feature type="region of interest" description="Disordered" evidence="1">
    <location>
        <begin position="825"/>
        <end position="845"/>
    </location>
</feature>
<dbReference type="GO" id="GO:0070382">
    <property type="term" value="C:exocytic vesicle"/>
    <property type="evidence" value="ECO:0007669"/>
    <property type="project" value="TreeGrafter"/>
</dbReference>
<feature type="domain" description="DUF7908" evidence="2">
    <location>
        <begin position="1649"/>
        <end position="1784"/>
    </location>
</feature>
<dbReference type="GO" id="GO:0005886">
    <property type="term" value="C:plasma membrane"/>
    <property type="evidence" value="ECO:0007669"/>
    <property type="project" value="TreeGrafter"/>
</dbReference>
<feature type="compositionally biased region" description="Low complexity" evidence="1">
    <location>
        <begin position="897"/>
        <end position="941"/>
    </location>
</feature>
<sequence length="2242" mass="231881">MFWNTTTTLTSADTTSTPTTWSVTSSIEAISTTSVSTSDHAPGTTTSASSVRTTSSTSQQDDTTTSSRFGTTHSTTQLDTTTNGSQVGTTTLSVGDITSISTSQQGTSSTSTATSSGLQSASTTTSSSLQQSTSSTSTVTTATSSGLQEITPITSLTTTVSGSIGSSTSTSSTTTSSGISSPFQPGTPFVCAANIGGSKLRRRDIRYLTIEDEAGVLVSDCTQARKMTLSSEGAIQLYDTGSTLGSLQPAGLQLFEIVSESNTALTSGWSVIDGALRHDGVNLCMRSDGAIYAAFGSTTCDGIVFSLVPTTDSCAPSSSTTTTSTTAGTPGQAVTTTTSDMVSSSTTVSTSTEQPVGMPTTSQGRSGAVSSSSTTVSTEQAGISTSASSNDPITTTSGQITETTSSTTALSSGSTTSTELGVTSTITTILGTASSSLTTSSVEEAMTSSTTRSVENPASSTTSSDGGVATSSSATVDTSTTTSTSIAAVTTASQDSSTTATVDSSITSDIITSLTTSETASSLTTTTTATPEEVITTTTTTTSSATSTTSEPPTSSACDASRFSGNTCAKSEPDYCPASPLQDATTTSNSVTSTGIDEAATTSSTSVENVDATTTFMITTSSQEFDALSSSTSTISDEVATTSIATTINQETVDTTASTTSMTTMTMTITTSSSSTTLSADTSIPTAGQPFSIQVEVAGSKHKRAIVVVGFINGQLVLVSSPADAVAFVLTSDGVLMIFGTGLVVGFGGGSGTSALMIYSSVSDMPTTIIWSVSGGALVLPGAGFCVGSGNVMSVNVGTATDDSCAPVTPVPDTAPDSYNTEAAATVTPSPQTSTLSTTSTDSTTIATTTSTASEVDMTTTEMTTTIDSTSTITTTEATSETTTIISTTIFIGTSTTTPFGSTVTESSTDSTTSGASTTEVSTSEAMTSLASTTTTTATGTEETDGPNCSILPLEDQTAPNGSKYTQFFYSCHASIPPTLGDDYRRMTLVPSPTDDPTTFLRQCVQTAEENGATVWTYYQSTDFSWNCGFWKNTGTSSDIFVEDSTVLTMNAMALFSSSDGSSSTTTTTSATTTETVSEPTSSTSLDTTTSTLTSTTESSSTTTVEETTSLISDLASTSDVSSILQTSTTVSTTSTSTTAACVATSASVGDTLADSNGNTWVNFFSSGCGLSMDWRSDRVINSLYVYQLTDYTYDDALLDCLNTADYDGSPVFQFETDTRNNRWACLTYQDATNDPAEFQPYANIADAYGWYLPNRLASAATTTASTATTSTTSMTTFSESTTTSAIATPTAVCEETLMVDLNGDSWQVKCDTVRLGAGDGPGTSFILGTDVTMSQCIDMCDDSSECNMVELGPDDSGVMYCWGFTSVITWVPVEATSWNTALKISGNLARDPVTGNTLIDTTITTSSITTTSETFSTTSDPATSTSDSITSTSDATTTTTSNPETTTTSPSSTVTTPSCTQELTYCASVIAEIVVDFQVCADSEASCEIQAHELAIDHGALSFVVQDSNLITLSRDVETIAGWIHGSLGYSICGPDDVMVSGLFSDTACALDNPAATTSSTTSTLDITTTSNDFFTTTSSDFLPTSTASDVFLPTTTTTSEAVTTPEATSTSGLSGTPEMSTSEIITSTATTITEFVPTSTTSALTQPSVTFYIAIETASSKKSKRDTSYLAFDAVYGGNIVVDSIDAAAILSTDEDGNLISIDAAGVIHWYGFSGQGPSTTILTTLTEKPSYPVQTTVTNSGTLSIGTYTAFYVLDGALYLALDDTSIPADGQIVTLTMVFDDSATPVDSSSTTTTTIDTTTVDIPAQATSITTTSMEDVILTTTTSTGEAGTTRSTDEVTTTTTATSTVDETTTTTTTTTSTPSCTAIPFGDTTSLYDSTKEFKNFYTGCGESVARGNELFSMPWPGPDHFGDSFEVAVRRCAFHAANENAATFVFYTKSNGDWFCHGIAQTNPDSSLFQPDADVVGSWGFMRDNQCGNTAYGDVVSESGSVFANFYTSCSSSLEGNTDGGLVNLNRVVSLNWIPDDNHLGWSMDAAVQNCADQSIAQGATMFEFYVDINDYWYCIGVNDLPAEPSSFYPDLLVNKVWGFALSESADVCTPLELVGSVTLVDGTTFNEFYDACHMSLAGTMNWYTPAAVFSFQNPPGDDSNHGGWTLETSLEACVRDSYAAGATIVQFYETAEADPTWYCAGVYGVAAQESSFNGDATVGRVWALTLDAATVPEETVVDVTVDVNIDEQ</sequence>
<dbReference type="Pfam" id="PF25485">
    <property type="entry name" value="DUF7908"/>
    <property type="match status" value="3"/>
</dbReference>
<dbReference type="Proteomes" id="UP001309876">
    <property type="component" value="Unassembled WGS sequence"/>
</dbReference>
<feature type="region of interest" description="Disordered" evidence="1">
    <location>
        <begin position="1058"/>
        <end position="1107"/>
    </location>
</feature>
<feature type="compositionally biased region" description="Polar residues" evidence="1">
    <location>
        <begin position="582"/>
        <end position="606"/>
    </location>
</feature>
<dbReference type="PANTHER" id="PTHR45716">
    <property type="entry name" value="BITESIZE, ISOFORM I"/>
    <property type="match status" value="1"/>
</dbReference>
<evidence type="ECO:0000259" key="2">
    <source>
        <dbReference type="Pfam" id="PF25485"/>
    </source>
</evidence>
<reference evidence="3 4" key="1">
    <citation type="submission" date="2023-08" db="EMBL/GenBank/DDBJ databases">
        <title>Black Yeasts Isolated from many extreme environments.</title>
        <authorList>
            <person name="Coleine C."/>
            <person name="Stajich J.E."/>
            <person name="Selbmann L."/>
        </authorList>
    </citation>
    <scope>NUCLEOTIDE SEQUENCE [LARGE SCALE GENOMIC DNA]</scope>
    <source>
        <strain evidence="3 4">CCFEE 5910</strain>
    </source>
</reference>
<feature type="compositionally biased region" description="Low complexity" evidence="1">
    <location>
        <begin position="361"/>
        <end position="381"/>
    </location>
</feature>
<feature type="region of interest" description="Disordered" evidence="1">
    <location>
        <begin position="1411"/>
        <end position="1458"/>
    </location>
</feature>
<feature type="compositionally biased region" description="Low complexity" evidence="1">
    <location>
        <begin position="826"/>
        <end position="845"/>
    </location>
</feature>
<dbReference type="EMBL" id="JAVRRJ010000010">
    <property type="protein sequence ID" value="KAK5081140.1"/>
    <property type="molecule type" value="Genomic_DNA"/>
</dbReference>
<feature type="compositionally biased region" description="Low complexity" evidence="1">
    <location>
        <begin position="44"/>
        <end position="89"/>
    </location>
</feature>
<accession>A0AAN7Y8I8</accession>
<feature type="compositionally biased region" description="Polar residues" evidence="1">
    <location>
        <begin position="382"/>
        <end position="392"/>
    </location>
</feature>